<dbReference type="Pfam" id="PF06296">
    <property type="entry name" value="RelE"/>
    <property type="match status" value="1"/>
</dbReference>
<dbReference type="EMBL" id="JBAKBA010000020">
    <property type="protein sequence ID" value="MEL0659416.1"/>
    <property type="molecule type" value="Genomic_DNA"/>
</dbReference>
<accession>A0ABU9HC23</accession>
<organism evidence="1 2">
    <name type="scientific">Psychromonas arctica</name>
    <dbReference type="NCBI Taxonomy" id="168275"/>
    <lineage>
        <taxon>Bacteria</taxon>
        <taxon>Pseudomonadati</taxon>
        <taxon>Pseudomonadota</taxon>
        <taxon>Gammaproteobacteria</taxon>
        <taxon>Alteromonadales</taxon>
        <taxon>Psychromonadaceae</taxon>
        <taxon>Psychromonas</taxon>
    </lineage>
</organism>
<dbReference type="InterPro" id="IPR009387">
    <property type="entry name" value="HigB-2"/>
</dbReference>
<evidence type="ECO:0000313" key="2">
    <source>
        <dbReference type="Proteomes" id="UP001366060"/>
    </source>
</evidence>
<evidence type="ECO:0000313" key="1">
    <source>
        <dbReference type="EMBL" id="MEL0659416.1"/>
    </source>
</evidence>
<dbReference type="Proteomes" id="UP001366060">
    <property type="component" value="Unassembled WGS sequence"/>
</dbReference>
<dbReference type="PIRSF" id="PIRSF018634">
    <property type="entry name" value="UCP018634"/>
    <property type="match status" value="1"/>
</dbReference>
<keyword evidence="2" id="KW-1185">Reference proteome</keyword>
<protein>
    <submittedName>
        <fullName evidence="1">Type II toxin-antitoxin system RelE/ParE family toxin</fullName>
    </submittedName>
</protein>
<reference evidence="1 2" key="1">
    <citation type="submission" date="2024-02" db="EMBL/GenBank/DDBJ databases">
        <title>Bacteria isolated from the canopy kelp, Nereocystis luetkeana.</title>
        <authorList>
            <person name="Pfister C.A."/>
            <person name="Younker I.T."/>
            <person name="Light S.H."/>
        </authorList>
    </citation>
    <scope>NUCLEOTIDE SEQUENCE [LARGE SCALE GENOMIC DNA]</scope>
    <source>
        <strain evidence="1 2">TI.2.07</strain>
    </source>
</reference>
<gene>
    <name evidence="1" type="ORF">V6255_09730</name>
</gene>
<dbReference type="RefSeq" id="WP_341627974.1">
    <property type="nucleotide sequence ID" value="NZ_JBAKBA010000020.1"/>
</dbReference>
<proteinExistence type="predicted"/>
<sequence length="123" mass="13694">MIYKTKVFVSLTKKEALSDNDLINACQEMSQGLFDADLGGSVYKKRIAAGNKGKSAGYRTIIGAVINDKYFFLYAFAKSDKANINSKEKLALKELAKEFLGFDQNELNQLVNDGELIKVENNE</sequence>
<comment type="caution">
    <text evidence="1">The sequence shown here is derived from an EMBL/GenBank/DDBJ whole genome shotgun (WGS) entry which is preliminary data.</text>
</comment>
<name>A0ABU9HC23_9GAMM</name>